<dbReference type="InterPro" id="IPR001138">
    <property type="entry name" value="Zn2Cys6_DnaBD"/>
</dbReference>
<evidence type="ECO:0000256" key="7">
    <source>
        <dbReference type="SAM" id="MobiDB-lite"/>
    </source>
</evidence>
<dbReference type="GO" id="GO:0001228">
    <property type="term" value="F:DNA-binding transcription activator activity, RNA polymerase II-specific"/>
    <property type="evidence" value="ECO:0007669"/>
    <property type="project" value="TreeGrafter"/>
</dbReference>
<comment type="caution">
    <text evidence="9">The sequence shown here is derived from an EMBL/GenBank/DDBJ whole genome shotgun (WGS) entry which is preliminary data.</text>
</comment>
<keyword evidence="6" id="KW-0539">Nucleus</keyword>
<sequence length="830" mass="90806">MDVEMATDAAPPAPTSAPTTAASTGSPGTLKHGEPRRRNRPALSCIQCRTRKIRCDRNEPCASCMKSKIVNCTYEEARRPKPRLWRLSPAPPASNHPELSPTSTDERAGVGSAFSFRDIALPAPPPPAASNPSGAGSNAAPLDKPPEPLSGVSPRSLPQAHHAEAGAGAGLGTPGSLGNTTALAERVRQLEQQLADALKRPGCGSPSSRSAHTALSPEHGSQYRPTRSNSWMDGEKLFPLVVNIAERIESDKSSDAYFLLQKCRDLGGTIQSTRTATSTPLQLGKTVPSRDTALRLVDAYFRTFESVYRILHRPTFWQAYEKYWENPSAADPAFVVQLQLCMAIGTCFQDDVVALRRLAAQWIYEAEVWLVSPVEKSLVSLAGLQVMCLLHLARETCGIEGDMAWITAGSLLRTAMYLGLHRDPDNLPDMSAFNAEMRRRVWASILEIMLQSSLDSGAPPLLTLSDFDTRPPSNYDDEQLAENAKFPSIPRPPNAFTQTTVQIALLRSFPVRLAIAQYVNHFNSPATFEETLKWNTELTNSCRALSATFQPFYDPAGILPKRLSLFQLRLAEHLVHRFFLALNHPWLWAAHNNPTYYFARKMCVETSLKLYRAIATGSPAGESGTASQTDDFTRLATCGYGAFRSVPTLAVLTICLELLWQVQEDRSFRQSMSIDHPLDRPAPPGSEGDVSSSVGMGIGSGAAPRQELLEAVKYSIGWASRRVRCGETNVKGYLLFSALLSQAQALQRGASDAEVERLVLHTIGEDLNHCLILLKEAAGRDPSFAASGGEPVRDRRASGWGLPWEPNNTNRTRGFNSIFNIHDAAFFVGT</sequence>
<dbReference type="SMART" id="SM00906">
    <property type="entry name" value="Fungal_trans"/>
    <property type="match status" value="1"/>
</dbReference>
<feature type="compositionally biased region" description="Low complexity" evidence="7">
    <location>
        <begin position="16"/>
        <end position="29"/>
    </location>
</feature>
<dbReference type="Proteomes" id="UP001303647">
    <property type="component" value="Unassembled WGS sequence"/>
</dbReference>
<evidence type="ECO:0000259" key="8">
    <source>
        <dbReference type="PROSITE" id="PS50048"/>
    </source>
</evidence>
<keyword evidence="4" id="KW-0238">DNA-binding</keyword>
<reference evidence="9" key="2">
    <citation type="submission" date="2023-05" db="EMBL/GenBank/DDBJ databases">
        <authorList>
            <consortium name="Lawrence Berkeley National Laboratory"/>
            <person name="Steindorff A."/>
            <person name="Hensen N."/>
            <person name="Bonometti L."/>
            <person name="Westerberg I."/>
            <person name="Brannstrom I.O."/>
            <person name="Guillou S."/>
            <person name="Cros-Aarteil S."/>
            <person name="Calhoun S."/>
            <person name="Haridas S."/>
            <person name="Kuo A."/>
            <person name="Mondo S."/>
            <person name="Pangilinan J."/>
            <person name="Riley R."/>
            <person name="Labutti K."/>
            <person name="Andreopoulos B."/>
            <person name="Lipzen A."/>
            <person name="Chen C."/>
            <person name="Yanf M."/>
            <person name="Daum C."/>
            <person name="Ng V."/>
            <person name="Clum A."/>
            <person name="Ohm R."/>
            <person name="Martin F."/>
            <person name="Silar P."/>
            <person name="Natvig D."/>
            <person name="Lalanne C."/>
            <person name="Gautier V."/>
            <person name="Ament-Velasquez S.L."/>
            <person name="Kruys A."/>
            <person name="Hutchinson M.I."/>
            <person name="Powell A.J."/>
            <person name="Barry K."/>
            <person name="Miller A.N."/>
            <person name="Grigoriev I.V."/>
            <person name="Debuchy R."/>
            <person name="Gladieux P."/>
            <person name="Thoren M.H."/>
            <person name="Johannesson H."/>
        </authorList>
    </citation>
    <scope>NUCLEOTIDE SEQUENCE</scope>
    <source>
        <strain evidence="9">CBS 359.72</strain>
    </source>
</reference>
<dbReference type="SMART" id="SM00066">
    <property type="entry name" value="GAL4"/>
    <property type="match status" value="1"/>
</dbReference>
<dbReference type="GO" id="GO:0006351">
    <property type="term" value="P:DNA-templated transcription"/>
    <property type="evidence" value="ECO:0007669"/>
    <property type="project" value="InterPro"/>
</dbReference>
<keyword evidence="5" id="KW-0804">Transcription</keyword>
<feature type="region of interest" description="Disordered" evidence="7">
    <location>
        <begin position="1"/>
        <end position="39"/>
    </location>
</feature>
<feature type="region of interest" description="Disordered" evidence="7">
    <location>
        <begin position="783"/>
        <end position="805"/>
    </location>
</feature>
<feature type="region of interest" description="Disordered" evidence="7">
    <location>
        <begin position="197"/>
        <end position="229"/>
    </location>
</feature>
<dbReference type="InterPro" id="IPR036864">
    <property type="entry name" value="Zn2-C6_fun-type_DNA-bd_sf"/>
</dbReference>
<evidence type="ECO:0000256" key="2">
    <source>
        <dbReference type="ARBA" id="ARBA00022833"/>
    </source>
</evidence>
<evidence type="ECO:0000256" key="3">
    <source>
        <dbReference type="ARBA" id="ARBA00023015"/>
    </source>
</evidence>
<evidence type="ECO:0000256" key="1">
    <source>
        <dbReference type="ARBA" id="ARBA00022723"/>
    </source>
</evidence>
<dbReference type="InterPro" id="IPR051430">
    <property type="entry name" value="Fungal_TF_Env_Response"/>
</dbReference>
<dbReference type="InterPro" id="IPR007219">
    <property type="entry name" value="XnlR_reg_dom"/>
</dbReference>
<reference evidence="9" key="1">
    <citation type="journal article" date="2023" name="Mol. Phylogenet. Evol.">
        <title>Genome-scale phylogeny and comparative genomics of the fungal order Sordariales.</title>
        <authorList>
            <person name="Hensen N."/>
            <person name="Bonometti L."/>
            <person name="Westerberg I."/>
            <person name="Brannstrom I.O."/>
            <person name="Guillou S."/>
            <person name="Cros-Aarteil S."/>
            <person name="Calhoun S."/>
            <person name="Haridas S."/>
            <person name="Kuo A."/>
            <person name="Mondo S."/>
            <person name="Pangilinan J."/>
            <person name="Riley R."/>
            <person name="LaButti K."/>
            <person name="Andreopoulos B."/>
            <person name="Lipzen A."/>
            <person name="Chen C."/>
            <person name="Yan M."/>
            <person name="Daum C."/>
            <person name="Ng V."/>
            <person name="Clum A."/>
            <person name="Steindorff A."/>
            <person name="Ohm R.A."/>
            <person name="Martin F."/>
            <person name="Silar P."/>
            <person name="Natvig D.O."/>
            <person name="Lalanne C."/>
            <person name="Gautier V."/>
            <person name="Ament-Velasquez S.L."/>
            <person name="Kruys A."/>
            <person name="Hutchinson M.I."/>
            <person name="Powell A.J."/>
            <person name="Barry K."/>
            <person name="Miller A.N."/>
            <person name="Grigoriev I.V."/>
            <person name="Debuchy R."/>
            <person name="Gladieux P."/>
            <person name="Hiltunen Thoren M."/>
            <person name="Johannesson H."/>
        </authorList>
    </citation>
    <scope>NUCLEOTIDE SEQUENCE</scope>
    <source>
        <strain evidence="9">CBS 359.72</strain>
    </source>
</reference>
<evidence type="ECO:0000256" key="4">
    <source>
        <dbReference type="ARBA" id="ARBA00023125"/>
    </source>
</evidence>
<gene>
    <name evidence="9" type="ORF">C7999DRAFT_15963</name>
</gene>
<dbReference type="GO" id="GO:0008270">
    <property type="term" value="F:zinc ion binding"/>
    <property type="evidence" value="ECO:0007669"/>
    <property type="project" value="InterPro"/>
</dbReference>
<dbReference type="GO" id="GO:0005634">
    <property type="term" value="C:nucleus"/>
    <property type="evidence" value="ECO:0007669"/>
    <property type="project" value="TreeGrafter"/>
</dbReference>
<dbReference type="EMBL" id="MU857688">
    <property type="protein sequence ID" value="KAK4245898.1"/>
    <property type="molecule type" value="Genomic_DNA"/>
</dbReference>
<dbReference type="PROSITE" id="PS00463">
    <property type="entry name" value="ZN2_CY6_FUNGAL_1"/>
    <property type="match status" value="1"/>
</dbReference>
<feature type="region of interest" description="Disordered" evidence="7">
    <location>
        <begin position="83"/>
        <end position="160"/>
    </location>
</feature>
<dbReference type="PANTHER" id="PTHR31944:SF131">
    <property type="entry name" value="HEME-RESPONSIVE ZINC FINGER TRANSCRIPTION FACTOR HAP1"/>
    <property type="match status" value="1"/>
</dbReference>
<keyword evidence="1" id="KW-0479">Metal-binding</keyword>
<dbReference type="SUPFAM" id="SSF57701">
    <property type="entry name" value="Zn2/Cys6 DNA-binding domain"/>
    <property type="match status" value="1"/>
</dbReference>
<accession>A0AAN7HLM3</accession>
<dbReference type="CDD" id="cd00067">
    <property type="entry name" value="GAL4"/>
    <property type="match status" value="1"/>
</dbReference>
<dbReference type="Pfam" id="PF00172">
    <property type="entry name" value="Zn_clus"/>
    <property type="match status" value="1"/>
</dbReference>
<dbReference type="PANTHER" id="PTHR31944">
    <property type="entry name" value="HEME-RESPONSIVE ZINC FINGER TRANSCRIPTION FACTOR HAP1"/>
    <property type="match status" value="1"/>
</dbReference>
<dbReference type="Gene3D" id="4.10.240.10">
    <property type="entry name" value="Zn(2)-C6 fungal-type DNA-binding domain"/>
    <property type="match status" value="1"/>
</dbReference>
<feature type="compositionally biased region" description="Low complexity" evidence="7">
    <location>
        <begin position="130"/>
        <end position="141"/>
    </location>
</feature>
<organism evidence="9 10">
    <name type="scientific">Corynascus novoguineensis</name>
    <dbReference type="NCBI Taxonomy" id="1126955"/>
    <lineage>
        <taxon>Eukaryota</taxon>
        <taxon>Fungi</taxon>
        <taxon>Dikarya</taxon>
        <taxon>Ascomycota</taxon>
        <taxon>Pezizomycotina</taxon>
        <taxon>Sordariomycetes</taxon>
        <taxon>Sordariomycetidae</taxon>
        <taxon>Sordariales</taxon>
        <taxon>Chaetomiaceae</taxon>
        <taxon>Corynascus</taxon>
    </lineage>
</organism>
<dbReference type="PROSITE" id="PS50048">
    <property type="entry name" value="ZN2_CY6_FUNGAL_2"/>
    <property type="match status" value="1"/>
</dbReference>
<dbReference type="CDD" id="cd12148">
    <property type="entry name" value="fungal_TF_MHR"/>
    <property type="match status" value="1"/>
</dbReference>
<keyword evidence="2" id="KW-0862">Zinc</keyword>
<dbReference type="AlphaFoldDB" id="A0AAN7HLM3"/>
<protein>
    <submittedName>
        <fullName evidence="9">Fungal-specific transcription factor domain-containing protein</fullName>
    </submittedName>
</protein>
<proteinExistence type="predicted"/>
<name>A0AAN7HLM3_9PEZI</name>
<dbReference type="GO" id="GO:0000978">
    <property type="term" value="F:RNA polymerase II cis-regulatory region sequence-specific DNA binding"/>
    <property type="evidence" value="ECO:0007669"/>
    <property type="project" value="TreeGrafter"/>
</dbReference>
<keyword evidence="3" id="KW-0805">Transcription regulation</keyword>
<dbReference type="Pfam" id="PF04082">
    <property type="entry name" value="Fungal_trans"/>
    <property type="match status" value="1"/>
</dbReference>
<feature type="domain" description="Zn(2)-C6 fungal-type" evidence="8">
    <location>
        <begin position="44"/>
        <end position="74"/>
    </location>
</feature>
<evidence type="ECO:0000256" key="6">
    <source>
        <dbReference type="ARBA" id="ARBA00023242"/>
    </source>
</evidence>
<evidence type="ECO:0000256" key="5">
    <source>
        <dbReference type="ARBA" id="ARBA00023163"/>
    </source>
</evidence>
<keyword evidence="10" id="KW-1185">Reference proteome</keyword>
<evidence type="ECO:0000313" key="10">
    <source>
        <dbReference type="Proteomes" id="UP001303647"/>
    </source>
</evidence>
<evidence type="ECO:0000313" key="9">
    <source>
        <dbReference type="EMBL" id="KAK4245898.1"/>
    </source>
</evidence>